<evidence type="ECO:0000256" key="4">
    <source>
        <dbReference type="ARBA" id="ARBA00022475"/>
    </source>
</evidence>
<dbReference type="Gene3D" id="1.20.1640.10">
    <property type="entry name" value="Multidrug efflux transporter AcrB transmembrane domain"/>
    <property type="match status" value="2"/>
</dbReference>
<dbReference type="SUPFAM" id="SSF82693">
    <property type="entry name" value="Multidrug efflux transporter AcrB pore domain, PN1, PN2, PC1 and PC2 subdomains"/>
    <property type="match status" value="3"/>
</dbReference>
<dbReference type="OrthoDB" id="9758757at2"/>
<dbReference type="PANTHER" id="PTHR32063">
    <property type="match status" value="1"/>
</dbReference>
<feature type="transmembrane region" description="Helical" evidence="8">
    <location>
        <begin position="1029"/>
        <end position="1051"/>
    </location>
</feature>
<evidence type="ECO:0000256" key="8">
    <source>
        <dbReference type="SAM" id="Phobius"/>
    </source>
</evidence>
<feature type="transmembrane region" description="Helical" evidence="8">
    <location>
        <begin position="508"/>
        <end position="531"/>
    </location>
</feature>
<dbReference type="AlphaFoldDB" id="A0A4Q1KG60"/>
<dbReference type="GO" id="GO:0042910">
    <property type="term" value="F:xenobiotic transmembrane transporter activity"/>
    <property type="evidence" value="ECO:0007669"/>
    <property type="project" value="TreeGrafter"/>
</dbReference>
<dbReference type="GO" id="GO:0008324">
    <property type="term" value="F:monoatomic cation transmembrane transporter activity"/>
    <property type="evidence" value="ECO:0007669"/>
    <property type="project" value="InterPro"/>
</dbReference>
<keyword evidence="10" id="KW-1185">Reference proteome</keyword>
<dbReference type="GO" id="GO:0005886">
    <property type="term" value="C:plasma membrane"/>
    <property type="evidence" value="ECO:0007669"/>
    <property type="project" value="UniProtKB-SubCell"/>
</dbReference>
<dbReference type="SUPFAM" id="SSF82714">
    <property type="entry name" value="Multidrug efflux transporter AcrB TolC docking domain, DN and DC subdomains"/>
    <property type="match status" value="2"/>
</dbReference>
<dbReference type="PANTHER" id="PTHR32063:SF24">
    <property type="entry name" value="CATION EFFLUX SYSTEM (ACRB_ACRD_ACRF FAMILY)"/>
    <property type="match status" value="1"/>
</dbReference>
<proteinExistence type="inferred from homology"/>
<keyword evidence="6 8" id="KW-1133">Transmembrane helix</keyword>
<dbReference type="PRINTS" id="PR00702">
    <property type="entry name" value="ACRIFLAVINRP"/>
</dbReference>
<evidence type="ECO:0000313" key="9">
    <source>
        <dbReference type="EMBL" id="RXR25190.1"/>
    </source>
</evidence>
<feature type="transmembrane region" description="Helical" evidence="8">
    <location>
        <begin position="562"/>
        <end position="582"/>
    </location>
</feature>
<dbReference type="InterPro" id="IPR001036">
    <property type="entry name" value="Acrflvin-R"/>
</dbReference>
<evidence type="ECO:0000256" key="3">
    <source>
        <dbReference type="ARBA" id="ARBA00022448"/>
    </source>
</evidence>
<dbReference type="RefSeq" id="WP_129405229.1">
    <property type="nucleotide sequence ID" value="NZ_SBKP01000022.1"/>
</dbReference>
<evidence type="ECO:0000313" key="10">
    <source>
        <dbReference type="Proteomes" id="UP000290958"/>
    </source>
</evidence>
<dbReference type="Pfam" id="PF00873">
    <property type="entry name" value="ACR_tran"/>
    <property type="match status" value="1"/>
</dbReference>
<evidence type="ECO:0000256" key="6">
    <source>
        <dbReference type="ARBA" id="ARBA00022989"/>
    </source>
</evidence>
<keyword evidence="7 8" id="KW-0472">Membrane</keyword>
<protein>
    <submittedName>
        <fullName evidence="9">CusA/CzcA family heavy metal efflux RND transporter</fullName>
    </submittedName>
</protein>
<comment type="similarity">
    <text evidence="2">Belongs to the resistance-nodulation-cell division (RND) (TC 2.A.6) family.</text>
</comment>
<keyword evidence="5 8" id="KW-0812">Transmembrane</keyword>
<organism evidence="9 10">
    <name type="scientific">Sphingobium fluviale</name>
    <dbReference type="NCBI Taxonomy" id="2506423"/>
    <lineage>
        <taxon>Bacteria</taxon>
        <taxon>Pseudomonadati</taxon>
        <taxon>Pseudomonadota</taxon>
        <taxon>Alphaproteobacteria</taxon>
        <taxon>Sphingomonadales</taxon>
        <taxon>Sphingomonadaceae</taxon>
        <taxon>Sphingobium</taxon>
    </lineage>
</organism>
<dbReference type="Proteomes" id="UP000290958">
    <property type="component" value="Unassembled WGS sequence"/>
</dbReference>
<dbReference type="SUPFAM" id="SSF82866">
    <property type="entry name" value="Multidrug efflux transporter AcrB transmembrane domain"/>
    <property type="match status" value="2"/>
</dbReference>
<feature type="transmembrane region" description="Helical" evidence="8">
    <location>
        <begin position="900"/>
        <end position="919"/>
    </location>
</feature>
<dbReference type="Gene3D" id="3.30.2090.10">
    <property type="entry name" value="Multidrug efflux transporter AcrB TolC docking domain, DN and DC subdomains"/>
    <property type="match status" value="2"/>
</dbReference>
<feature type="transmembrane region" description="Helical" evidence="8">
    <location>
        <begin position="926"/>
        <end position="948"/>
    </location>
</feature>
<evidence type="ECO:0000256" key="1">
    <source>
        <dbReference type="ARBA" id="ARBA00004651"/>
    </source>
</evidence>
<gene>
    <name evidence="9" type="ORF">EQG66_14375</name>
</gene>
<keyword evidence="4" id="KW-1003">Cell membrane</keyword>
<feature type="transmembrane region" description="Helical" evidence="8">
    <location>
        <begin position="419"/>
        <end position="438"/>
    </location>
</feature>
<comment type="caution">
    <text evidence="9">The sequence shown here is derived from an EMBL/GenBank/DDBJ whole genome shotgun (WGS) entry which is preliminary data.</text>
</comment>
<dbReference type="Gene3D" id="3.30.70.1440">
    <property type="entry name" value="Multidrug efflux transporter AcrB pore domain"/>
    <property type="match status" value="1"/>
</dbReference>
<comment type="subcellular location">
    <subcellularLocation>
        <location evidence="1">Cell membrane</location>
        <topology evidence="1">Multi-pass membrane protein</topology>
    </subcellularLocation>
</comment>
<keyword evidence="3" id="KW-0813">Transport</keyword>
<feature type="transmembrane region" description="Helical" evidence="8">
    <location>
        <begin position="477"/>
        <end position="496"/>
    </location>
</feature>
<accession>A0A4Q1KG60</accession>
<dbReference type="Gene3D" id="3.30.70.1320">
    <property type="entry name" value="Multidrug efflux transporter AcrB pore domain like"/>
    <property type="match status" value="1"/>
</dbReference>
<sequence>MIEKLLDAAIRFRWGVVVVTLIVAAFGASQLFKLPIDAVPDITNKQVQINTVAPALGPLDMERLVTFPVETAMAGIPGLESSRSISRNGFSQVTVVFEEHTDLYFARQQVAERLTQAKESLPDGVEPQMGPVTTGLGEVLMYVVEYEPAGTKANPKIAGKPGFQPDGSYLTTDGKLLTDEVSKLAYLRTVQDWVIRPQLRSVEGVAGIDSIGGYEKQFVVEPDPAKLASYHISFSELAEALEKANISVGANFVERGGEAFLVKADGRIRTLDEVGQATVATRGGVPVAVRDIANVRIGGDLRTGAASENGNEVVVGTALMIAGGNSRIVANAVAERLDEIAMSMPPGIKIKTVLDRSKLVNATIWTVEKNLLEGALLVIAVLFWLLGNIRAAIIATLVIPLSFLMMAMGMNATGTSGNLMSLGALDFGLIVDGSIIIIENCLRRLAERQHHEGRVLNLTERLHEVFEASREMVRPTIFGQAIIFLVFAPLLTFTGVEGKMFSPMAITVMLALAGAFILSLTFVPAMVALLIRGEVAEKEVKAVAVAKERYQPLLTKAVSRPWPWIGAGVGAFVLAGLVFLMLGREFIPQLDEGDIALQGIRIPSTSLNQSLALQRQIEKAAVTLPEVAYMFSKTGTAEVGTDPMPANISDSFVILKPKDQWPDGVDSKEQVIERLEAKLKPLVGSAFEISQPIELRFNELIAGVRGDIAIKLYGDDLEEMSALGAKVASILKTVPGAADVKVEQTEGFPQLDVKFDRDAIARYGLTLEDVTDTVAAALGGREAGIVFEGDRRFDIVVRLPNAGRDDLDAVGALPVMLPQEGASVPLSAVASFGFSEGVNQVSRDNGRRRVVVQANVRGNDLGSFIAEAQSKVAAQVKLPPGSSIEWGGQFENLQAASQRLSLVIPIVFAAIFGILFVALRGFRPAIAVYSAIPLGLAGGVFALALAGLPFSVSAAVGFIVLAGVGVLNGLVVMTAITQRIAEGLTVAQAIVEGSLERFRAVLMTGIVPAIGFVPMALATGQGAEVQKPLAIVVIGGLITSTILTLFVLPAISQLLLKGKHKHHETGEYSDVDALGSELPAK</sequence>
<dbReference type="NCBIfam" id="TIGR00914">
    <property type="entry name" value="2A0601"/>
    <property type="match status" value="1"/>
</dbReference>
<reference evidence="10" key="1">
    <citation type="submission" date="2019-01" db="EMBL/GenBank/DDBJ databases">
        <title>Cytophagaceae bacterium strain CAR-16.</title>
        <authorList>
            <person name="Chen W.-M."/>
        </authorList>
    </citation>
    <scope>NUCLEOTIDE SEQUENCE [LARGE SCALE GENOMIC DNA]</scope>
    <source>
        <strain evidence="10">CHR27</strain>
    </source>
</reference>
<feature type="transmembrane region" description="Helical" evidence="8">
    <location>
        <begin position="954"/>
        <end position="977"/>
    </location>
</feature>
<evidence type="ECO:0000256" key="5">
    <source>
        <dbReference type="ARBA" id="ARBA00022692"/>
    </source>
</evidence>
<dbReference type="Gene3D" id="3.30.70.1430">
    <property type="entry name" value="Multidrug efflux transporter AcrB pore domain"/>
    <property type="match status" value="2"/>
</dbReference>
<evidence type="ECO:0000256" key="7">
    <source>
        <dbReference type="ARBA" id="ARBA00023136"/>
    </source>
</evidence>
<name>A0A4Q1KG60_9SPHN</name>
<feature type="transmembrane region" description="Helical" evidence="8">
    <location>
        <begin position="12"/>
        <end position="32"/>
    </location>
</feature>
<feature type="transmembrane region" description="Helical" evidence="8">
    <location>
        <begin position="998"/>
        <end position="1017"/>
    </location>
</feature>
<dbReference type="InterPro" id="IPR027463">
    <property type="entry name" value="AcrB_DN_DC_subdom"/>
</dbReference>
<dbReference type="InterPro" id="IPR004763">
    <property type="entry name" value="CusA-like"/>
</dbReference>
<evidence type="ECO:0000256" key="2">
    <source>
        <dbReference type="ARBA" id="ARBA00010942"/>
    </source>
</evidence>
<dbReference type="EMBL" id="SBKP01000022">
    <property type="protein sequence ID" value="RXR25190.1"/>
    <property type="molecule type" value="Genomic_DNA"/>
</dbReference>